<evidence type="ECO:0000256" key="4">
    <source>
        <dbReference type="ARBA" id="ARBA00023136"/>
    </source>
</evidence>
<keyword evidence="7" id="KW-1185">Reference proteome</keyword>
<accession>A0ABW1N8B9</accession>
<feature type="region of interest" description="Disordered" evidence="5">
    <location>
        <begin position="1"/>
        <end position="42"/>
    </location>
</feature>
<dbReference type="PANTHER" id="PTHR30168:SF0">
    <property type="entry name" value="INNER MEMBRANE PROTEIN"/>
    <property type="match status" value="1"/>
</dbReference>
<organism evidence="6 7">
    <name type="scientific">Sphaerisporangium aureirubrum</name>
    <dbReference type="NCBI Taxonomy" id="1544736"/>
    <lineage>
        <taxon>Bacteria</taxon>
        <taxon>Bacillati</taxon>
        <taxon>Actinomycetota</taxon>
        <taxon>Actinomycetes</taxon>
        <taxon>Streptosporangiales</taxon>
        <taxon>Streptosporangiaceae</taxon>
        <taxon>Sphaerisporangium</taxon>
    </lineage>
</organism>
<dbReference type="RefSeq" id="WP_380746074.1">
    <property type="nucleotide sequence ID" value="NZ_JBHSRF010000001.1"/>
</dbReference>
<dbReference type="InterPro" id="IPR007343">
    <property type="entry name" value="Uncharacterised_pept_Zn_put"/>
</dbReference>
<dbReference type="EMBL" id="JBHSRF010000001">
    <property type="protein sequence ID" value="MFC6079734.1"/>
    <property type="molecule type" value="Genomic_DNA"/>
</dbReference>
<keyword evidence="4" id="KW-0472">Membrane</keyword>
<proteinExistence type="predicted"/>
<name>A0ABW1N8B9_9ACTN</name>
<evidence type="ECO:0000256" key="1">
    <source>
        <dbReference type="ARBA" id="ARBA00004167"/>
    </source>
</evidence>
<sequence>MTAGPPPQAPYTAPTTHPPAPAPTSPPRKTVEDNPLYAAPRTKGSCRLPGVGSGGWKSYKKYMDGVSTCLDRIWLREFAKADMSFWPSRRVFPRHRVRDRRCGLMPSKEADGTYCQRTFTYYVILKYTTGYPQATAYAAELVAHEYAHHVQAQSGISDYEYQATEQARTRKAKDLISRRLELQAECLAGVALHAIRNDLPPWQAFRDQYIGTIPRQWALDHGKLATQLRWLEKGYHSGKPGACDTWSPPPRDVT</sequence>
<dbReference type="Proteomes" id="UP001596137">
    <property type="component" value="Unassembled WGS sequence"/>
</dbReference>
<dbReference type="PANTHER" id="PTHR30168">
    <property type="entry name" value="PUTATIVE MEMBRANE PROTEIN YPFJ"/>
    <property type="match status" value="1"/>
</dbReference>
<dbReference type="Pfam" id="PF04228">
    <property type="entry name" value="Zn_peptidase"/>
    <property type="match status" value="1"/>
</dbReference>
<comment type="subcellular location">
    <subcellularLocation>
        <location evidence="1">Membrane</location>
        <topology evidence="1">Single-pass membrane protein</topology>
    </subcellularLocation>
</comment>
<evidence type="ECO:0000256" key="3">
    <source>
        <dbReference type="ARBA" id="ARBA00022989"/>
    </source>
</evidence>
<evidence type="ECO:0000313" key="7">
    <source>
        <dbReference type="Proteomes" id="UP001596137"/>
    </source>
</evidence>
<protein>
    <submittedName>
        <fullName evidence="6">Neutral zinc metallopeptidase</fullName>
    </submittedName>
</protein>
<keyword evidence="3" id="KW-1133">Transmembrane helix</keyword>
<evidence type="ECO:0000256" key="5">
    <source>
        <dbReference type="SAM" id="MobiDB-lite"/>
    </source>
</evidence>
<evidence type="ECO:0000313" key="6">
    <source>
        <dbReference type="EMBL" id="MFC6079734.1"/>
    </source>
</evidence>
<evidence type="ECO:0000256" key="2">
    <source>
        <dbReference type="ARBA" id="ARBA00022692"/>
    </source>
</evidence>
<gene>
    <name evidence="6" type="ORF">ACFP1K_01075</name>
</gene>
<keyword evidence="2" id="KW-0812">Transmembrane</keyword>
<feature type="compositionally biased region" description="Pro residues" evidence="5">
    <location>
        <begin position="16"/>
        <end position="26"/>
    </location>
</feature>
<comment type="caution">
    <text evidence="6">The sequence shown here is derived from an EMBL/GenBank/DDBJ whole genome shotgun (WGS) entry which is preliminary data.</text>
</comment>
<reference evidence="7" key="1">
    <citation type="journal article" date="2019" name="Int. J. Syst. Evol. Microbiol.">
        <title>The Global Catalogue of Microorganisms (GCM) 10K type strain sequencing project: providing services to taxonomists for standard genome sequencing and annotation.</title>
        <authorList>
            <consortium name="The Broad Institute Genomics Platform"/>
            <consortium name="The Broad Institute Genome Sequencing Center for Infectious Disease"/>
            <person name="Wu L."/>
            <person name="Ma J."/>
        </authorList>
    </citation>
    <scope>NUCLEOTIDE SEQUENCE [LARGE SCALE GENOMIC DNA]</scope>
    <source>
        <strain evidence="7">JCM 30346</strain>
    </source>
</reference>